<dbReference type="Gene3D" id="2.130.10.10">
    <property type="entry name" value="YVTN repeat-like/Quinoprotein amine dehydrogenase"/>
    <property type="match status" value="1"/>
</dbReference>
<feature type="non-terminal residue" evidence="2">
    <location>
        <position position="1"/>
    </location>
</feature>
<dbReference type="InterPro" id="IPR036322">
    <property type="entry name" value="WD40_repeat_dom_sf"/>
</dbReference>
<dbReference type="HOGENOM" id="CLU_2910597_0_0_1"/>
<protein>
    <recommendedName>
        <fullName evidence="4">WD40 repeat-like protein</fullName>
    </recommendedName>
</protein>
<dbReference type="PROSITE" id="PS50294">
    <property type="entry name" value="WD_REPEATS_REGION"/>
    <property type="match status" value="1"/>
</dbReference>
<proteinExistence type="predicted"/>
<dbReference type="PROSITE" id="PS50082">
    <property type="entry name" value="WD_REPEATS_2"/>
    <property type="match status" value="1"/>
</dbReference>
<dbReference type="InterPro" id="IPR015943">
    <property type="entry name" value="WD40/YVTN_repeat-like_dom_sf"/>
</dbReference>
<evidence type="ECO:0000313" key="2">
    <source>
        <dbReference type="EMBL" id="KIK33201.1"/>
    </source>
</evidence>
<evidence type="ECO:0000313" key="3">
    <source>
        <dbReference type="Proteomes" id="UP000054485"/>
    </source>
</evidence>
<name>A0A0C9ZUX7_9AGAM</name>
<dbReference type="SUPFAM" id="SSF50978">
    <property type="entry name" value="WD40 repeat-like"/>
    <property type="match status" value="1"/>
</dbReference>
<dbReference type="OrthoDB" id="6262491at2759"/>
<dbReference type="EMBL" id="KN835997">
    <property type="protein sequence ID" value="KIK33201.1"/>
    <property type="molecule type" value="Genomic_DNA"/>
</dbReference>
<dbReference type="Proteomes" id="UP000054485">
    <property type="component" value="Unassembled WGS sequence"/>
</dbReference>
<dbReference type="AlphaFoldDB" id="A0A0C9ZUX7"/>
<keyword evidence="1" id="KW-0853">WD repeat</keyword>
<reference evidence="2 3" key="1">
    <citation type="submission" date="2014-04" db="EMBL/GenBank/DDBJ databases">
        <authorList>
            <consortium name="DOE Joint Genome Institute"/>
            <person name="Kuo A."/>
            <person name="Ruytinx J."/>
            <person name="Rineau F."/>
            <person name="Colpaert J."/>
            <person name="Kohler A."/>
            <person name="Nagy L.G."/>
            <person name="Floudas D."/>
            <person name="Copeland A."/>
            <person name="Barry K.W."/>
            <person name="Cichocki N."/>
            <person name="Veneault-Fourrey C."/>
            <person name="LaButti K."/>
            <person name="Lindquist E.A."/>
            <person name="Lipzen A."/>
            <person name="Lundell T."/>
            <person name="Morin E."/>
            <person name="Murat C."/>
            <person name="Sun H."/>
            <person name="Tunlid A."/>
            <person name="Henrissat B."/>
            <person name="Grigoriev I.V."/>
            <person name="Hibbett D.S."/>
            <person name="Martin F."/>
            <person name="Nordberg H.P."/>
            <person name="Cantor M.N."/>
            <person name="Hua S.X."/>
        </authorList>
    </citation>
    <scope>NUCLEOTIDE SEQUENCE [LARGE SCALE GENOMIC DNA]</scope>
    <source>
        <strain evidence="2 3">UH-Slu-Lm8-n1</strain>
    </source>
</reference>
<reference evidence="3" key="2">
    <citation type="submission" date="2015-01" db="EMBL/GenBank/DDBJ databases">
        <title>Evolutionary Origins and Diversification of the Mycorrhizal Mutualists.</title>
        <authorList>
            <consortium name="DOE Joint Genome Institute"/>
            <consortium name="Mycorrhizal Genomics Consortium"/>
            <person name="Kohler A."/>
            <person name="Kuo A."/>
            <person name="Nagy L.G."/>
            <person name="Floudas D."/>
            <person name="Copeland A."/>
            <person name="Barry K.W."/>
            <person name="Cichocki N."/>
            <person name="Veneault-Fourrey C."/>
            <person name="LaButti K."/>
            <person name="Lindquist E.A."/>
            <person name="Lipzen A."/>
            <person name="Lundell T."/>
            <person name="Morin E."/>
            <person name="Murat C."/>
            <person name="Riley R."/>
            <person name="Ohm R."/>
            <person name="Sun H."/>
            <person name="Tunlid A."/>
            <person name="Henrissat B."/>
            <person name="Grigoriev I.V."/>
            <person name="Hibbett D.S."/>
            <person name="Martin F."/>
        </authorList>
    </citation>
    <scope>NUCLEOTIDE SEQUENCE [LARGE SCALE GENOMIC DNA]</scope>
    <source>
        <strain evidence="3">UH-Slu-Lm8-n1</strain>
    </source>
</reference>
<sequence>TGSMDKTVRLWDAATGQPVGEPLRGHTDSVKSVSFSADGTRSNQRHPSSTFLLRRVYVYALS</sequence>
<dbReference type="Pfam" id="PF00400">
    <property type="entry name" value="WD40"/>
    <property type="match status" value="2"/>
</dbReference>
<dbReference type="STRING" id="930992.A0A0C9ZUX7"/>
<dbReference type="InParanoid" id="A0A0C9ZUX7"/>
<feature type="repeat" description="WD" evidence="1">
    <location>
        <begin position="1"/>
        <end position="21"/>
    </location>
</feature>
<keyword evidence="3" id="KW-1185">Reference proteome</keyword>
<accession>A0A0C9ZUX7</accession>
<organism evidence="2 3">
    <name type="scientific">Suillus luteus UH-Slu-Lm8-n1</name>
    <dbReference type="NCBI Taxonomy" id="930992"/>
    <lineage>
        <taxon>Eukaryota</taxon>
        <taxon>Fungi</taxon>
        <taxon>Dikarya</taxon>
        <taxon>Basidiomycota</taxon>
        <taxon>Agaricomycotina</taxon>
        <taxon>Agaricomycetes</taxon>
        <taxon>Agaricomycetidae</taxon>
        <taxon>Boletales</taxon>
        <taxon>Suillineae</taxon>
        <taxon>Suillaceae</taxon>
        <taxon>Suillus</taxon>
    </lineage>
</organism>
<evidence type="ECO:0000256" key="1">
    <source>
        <dbReference type="PROSITE-ProRule" id="PRU00221"/>
    </source>
</evidence>
<evidence type="ECO:0008006" key="4">
    <source>
        <dbReference type="Google" id="ProtNLM"/>
    </source>
</evidence>
<dbReference type="InterPro" id="IPR001680">
    <property type="entry name" value="WD40_rpt"/>
</dbReference>
<gene>
    <name evidence="2" type="ORF">CY34DRAFT_100033</name>
</gene>